<gene>
    <name evidence="11" type="ORF">SAMN05660429_02164</name>
</gene>
<keyword evidence="3" id="KW-0050">Antiport</keyword>
<accession>A0A1I0FK05</accession>
<dbReference type="RefSeq" id="WP_093330109.1">
    <property type="nucleotide sequence ID" value="NZ_AP027363.1"/>
</dbReference>
<organism evidence="11 12">
    <name type="scientific">Thalassotalea agarivorans</name>
    <name type="common">Thalassomonas agarivorans</name>
    <dbReference type="NCBI Taxonomy" id="349064"/>
    <lineage>
        <taxon>Bacteria</taxon>
        <taxon>Pseudomonadati</taxon>
        <taxon>Pseudomonadota</taxon>
        <taxon>Gammaproteobacteria</taxon>
        <taxon>Alteromonadales</taxon>
        <taxon>Colwelliaceae</taxon>
        <taxon>Thalassotalea</taxon>
    </lineage>
</organism>
<feature type="transmembrane region" description="Helical" evidence="9">
    <location>
        <begin position="47"/>
        <end position="67"/>
    </location>
</feature>
<evidence type="ECO:0000256" key="2">
    <source>
        <dbReference type="ARBA" id="ARBA00022448"/>
    </source>
</evidence>
<comment type="similarity">
    <text evidence="8">Belongs to the NhaC Na(+)/H(+) (TC 2.A.35) antiporter family.</text>
</comment>
<feature type="transmembrane region" description="Helical" evidence="9">
    <location>
        <begin position="20"/>
        <end position="40"/>
    </location>
</feature>
<feature type="transmembrane region" description="Helical" evidence="9">
    <location>
        <begin position="87"/>
        <end position="104"/>
    </location>
</feature>
<dbReference type="GO" id="GO:0005886">
    <property type="term" value="C:plasma membrane"/>
    <property type="evidence" value="ECO:0007669"/>
    <property type="project" value="UniProtKB-SubCell"/>
</dbReference>
<sequence>MSQNITTTPSNESVQANYKALLPFALFLLVFLGTGIVLTLQGVDFAFYQLPASIAIIPAIILAIALGQGNVSTKIGQFIAGAGHQNIITMCVIYLLAGAFATVAKATGSVDASVALGLSLFPEYLILPGLFIVAAFMSTAMGTSMGTIAAIAPIALGFTETASLDSALVAGTLISGAIFGDNLSIISDTTITSTRSQGAQMKDKFRVNFKFALPAALLCIVILTLLAEPVPYEGNLSTDAIGLIPYLVILILALSGVNVFVVLVVGIVVAALIGMLHYDYQLSAWINDINTGFASMQDIFILSLFIGGLSEVVRKQGGLLALTNGIKSLSQKLSKNNKKRGNGIGIAALAFVTNFFTANNTVSIIITGDTAKNLANEGDIKPAHSASLLDIFACINQGLLPYGAQALLLGATLQISPIDVVSYAFYPMILFFVAGFTFWRLTKQ</sequence>
<evidence type="ECO:0000256" key="7">
    <source>
        <dbReference type="ARBA" id="ARBA00023136"/>
    </source>
</evidence>
<feature type="transmembrane region" description="Helical" evidence="9">
    <location>
        <begin position="423"/>
        <end position="441"/>
    </location>
</feature>
<keyword evidence="6 9" id="KW-1133">Transmembrane helix</keyword>
<feature type="domain" description="Na+/H+ antiporter NhaC-like C-terminal" evidence="10">
    <location>
        <begin position="25"/>
        <end position="225"/>
    </location>
</feature>
<dbReference type="EMBL" id="FOHK01000009">
    <property type="protein sequence ID" value="SET58377.1"/>
    <property type="molecule type" value="Genomic_DNA"/>
</dbReference>
<feature type="transmembrane region" description="Helical" evidence="9">
    <location>
        <begin position="247"/>
        <end position="273"/>
    </location>
</feature>
<dbReference type="STRING" id="349064.SAMN05660429_02164"/>
<evidence type="ECO:0000313" key="12">
    <source>
        <dbReference type="Proteomes" id="UP000199308"/>
    </source>
</evidence>
<proteinExistence type="inferred from homology"/>
<feature type="transmembrane region" description="Helical" evidence="9">
    <location>
        <begin position="125"/>
        <end position="155"/>
    </location>
</feature>
<reference evidence="11 12" key="1">
    <citation type="submission" date="2016-10" db="EMBL/GenBank/DDBJ databases">
        <authorList>
            <person name="de Groot N.N."/>
        </authorList>
    </citation>
    <scope>NUCLEOTIDE SEQUENCE [LARGE SCALE GENOMIC DNA]</scope>
    <source>
        <strain evidence="11 12">DSM 19706</strain>
    </source>
</reference>
<evidence type="ECO:0000313" key="11">
    <source>
        <dbReference type="EMBL" id="SET58377.1"/>
    </source>
</evidence>
<dbReference type="GO" id="GO:0015297">
    <property type="term" value="F:antiporter activity"/>
    <property type="evidence" value="ECO:0007669"/>
    <property type="project" value="UniProtKB-KW"/>
</dbReference>
<dbReference type="AlphaFoldDB" id="A0A1I0FK05"/>
<dbReference type="Pfam" id="PF03553">
    <property type="entry name" value="Na_H_antiporter"/>
    <property type="match status" value="2"/>
</dbReference>
<evidence type="ECO:0000259" key="10">
    <source>
        <dbReference type="Pfam" id="PF03553"/>
    </source>
</evidence>
<feature type="domain" description="Na+/H+ antiporter NhaC-like C-terminal" evidence="10">
    <location>
        <begin position="246"/>
        <end position="434"/>
    </location>
</feature>
<dbReference type="InterPro" id="IPR052180">
    <property type="entry name" value="NhaC_Na-H+_Antiporter"/>
</dbReference>
<keyword evidence="7 9" id="KW-0472">Membrane</keyword>
<keyword evidence="12" id="KW-1185">Reference proteome</keyword>
<dbReference type="PANTHER" id="PTHR33451">
    <property type="entry name" value="MALATE-2H(+)/NA(+)-LACTATE ANTIPORTER"/>
    <property type="match status" value="1"/>
</dbReference>
<evidence type="ECO:0000256" key="4">
    <source>
        <dbReference type="ARBA" id="ARBA00022475"/>
    </source>
</evidence>
<dbReference type="OrthoDB" id="9790605at2"/>
<evidence type="ECO:0000256" key="8">
    <source>
        <dbReference type="ARBA" id="ARBA00038435"/>
    </source>
</evidence>
<evidence type="ECO:0000256" key="6">
    <source>
        <dbReference type="ARBA" id="ARBA00022989"/>
    </source>
</evidence>
<keyword evidence="2" id="KW-0813">Transport</keyword>
<name>A0A1I0FK05_THASX</name>
<evidence type="ECO:0000256" key="3">
    <source>
        <dbReference type="ARBA" id="ARBA00022449"/>
    </source>
</evidence>
<feature type="transmembrane region" description="Helical" evidence="9">
    <location>
        <begin position="344"/>
        <end position="366"/>
    </location>
</feature>
<dbReference type="PANTHER" id="PTHR33451:SF5">
    <property type="entry name" value="NA+_H+ ANTIPORTER"/>
    <property type="match status" value="1"/>
</dbReference>
<evidence type="ECO:0000256" key="5">
    <source>
        <dbReference type="ARBA" id="ARBA00022692"/>
    </source>
</evidence>
<feature type="transmembrane region" description="Helical" evidence="9">
    <location>
        <begin position="207"/>
        <end position="227"/>
    </location>
</feature>
<comment type="subcellular location">
    <subcellularLocation>
        <location evidence="1">Cell membrane</location>
        <topology evidence="1">Multi-pass membrane protein</topology>
    </subcellularLocation>
</comment>
<keyword evidence="4" id="KW-1003">Cell membrane</keyword>
<evidence type="ECO:0000256" key="9">
    <source>
        <dbReference type="SAM" id="Phobius"/>
    </source>
</evidence>
<evidence type="ECO:0000256" key="1">
    <source>
        <dbReference type="ARBA" id="ARBA00004651"/>
    </source>
</evidence>
<dbReference type="InterPro" id="IPR018461">
    <property type="entry name" value="Na/H_Antiport_NhaC-like_C"/>
</dbReference>
<dbReference type="Proteomes" id="UP000199308">
    <property type="component" value="Unassembled WGS sequence"/>
</dbReference>
<protein>
    <submittedName>
        <fullName evidence="11">Putative methionine transporter, NhaC family</fullName>
    </submittedName>
</protein>
<keyword evidence="5 9" id="KW-0812">Transmembrane</keyword>